<dbReference type="AlphaFoldDB" id="A0A0V8RVF7"/>
<gene>
    <name evidence="2" type="ORF">CF15_04425</name>
</gene>
<dbReference type="Gene3D" id="3.90.1670.10">
    <property type="entry name" value="FdhE-like domain"/>
    <property type="match status" value="1"/>
</dbReference>
<feature type="domain" description="FdhE central" evidence="1">
    <location>
        <begin position="197"/>
        <end position="232"/>
    </location>
</feature>
<dbReference type="CDD" id="cd16341">
    <property type="entry name" value="FdhE"/>
    <property type="match status" value="1"/>
</dbReference>
<keyword evidence="3" id="KW-1185">Reference proteome</keyword>
<accession>A0A0V8RVF7</accession>
<dbReference type="SUPFAM" id="SSF144020">
    <property type="entry name" value="FdhE-like"/>
    <property type="match status" value="1"/>
</dbReference>
<evidence type="ECO:0000313" key="3">
    <source>
        <dbReference type="Proteomes" id="UP000053352"/>
    </source>
</evidence>
<comment type="caution">
    <text evidence="2">The sequence shown here is derived from an EMBL/GenBank/DDBJ whole genome shotgun (WGS) entry which is preliminary data.</text>
</comment>
<dbReference type="InterPro" id="IPR056797">
    <property type="entry name" value="FdhE_central"/>
</dbReference>
<dbReference type="Pfam" id="PF24859">
    <property type="entry name" value="FdhE_central"/>
    <property type="match status" value="1"/>
</dbReference>
<dbReference type="PANTHER" id="PTHR37689">
    <property type="entry name" value="PROTEIN FDHE"/>
    <property type="match status" value="1"/>
</dbReference>
<reference evidence="2 3" key="1">
    <citation type="submission" date="2015-11" db="EMBL/GenBank/DDBJ databases">
        <title>Genome sequence of Pyrodictium occultum PL-19, a marine hyperthermophilic archaeon isolated from Volcano, Italy.</title>
        <authorList>
            <person name="Utturkar S."/>
            <person name="Huber H."/>
            <person name="Leptihn S."/>
            <person name="Brown S."/>
            <person name="Stetter K.O."/>
            <person name="Podar M."/>
        </authorList>
    </citation>
    <scope>NUCLEOTIDE SEQUENCE [LARGE SCALE GENOMIC DNA]</scope>
    <source>
        <strain evidence="2 3">PL-19</strain>
    </source>
</reference>
<organism evidence="2 3">
    <name type="scientific">Pyrodictium occultum</name>
    <dbReference type="NCBI Taxonomy" id="2309"/>
    <lineage>
        <taxon>Archaea</taxon>
        <taxon>Thermoproteota</taxon>
        <taxon>Thermoprotei</taxon>
        <taxon>Desulfurococcales</taxon>
        <taxon>Pyrodictiaceae</taxon>
        <taxon>Pyrodictium</taxon>
    </lineage>
</organism>
<dbReference type="Proteomes" id="UP000053352">
    <property type="component" value="Unassembled WGS sequence"/>
</dbReference>
<dbReference type="GO" id="GO:0005829">
    <property type="term" value="C:cytosol"/>
    <property type="evidence" value="ECO:0007669"/>
    <property type="project" value="TreeGrafter"/>
</dbReference>
<protein>
    <recommendedName>
        <fullName evidence="1">FdhE central domain-containing protein</fullName>
    </recommendedName>
</protein>
<dbReference type="PANTHER" id="PTHR37689:SF1">
    <property type="entry name" value="PROTEIN FDHE"/>
    <property type="match status" value="1"/>
</dbReference>
<evidence type="ECO:0000313" key="2">
    <source>
        <dbReference type="EMBL" id="KSW12030.1"/>
    </source>
</evidence>
<dbReference type="InterPro" id="IPR006452">
    <property type="entry name" value="Formate_DH_accessory"/>
</dbReference>
<dbReference type="EMBL" id="LNTB01000001">
    <property type="protein sequence ID" value="KSW12030.1"/>
    <property type="molecule type" value="Genomic_DNA"/>
</dbReference>
<dbReference type="GO" id="GO:0051604">
    <property type="term" value="P:protein maturation"/>
    <property type="evidence" value="ECO:0007669"/>
    <property type="project" value="TreeGrafter"/>
</dbReference>
<dbReference type="GO" id="GO:0008199">
    <property type="term" value="F:ferric iron binding"/>
    <property type="evidence" value="ECO:0007669"/>
    <property type="project" value="TreeGrafter"/>
</dbReference>
<sequence length="311" mass="34829">MMVESGHGLRLLKDRLPEIRAWLDRLAQEEPENSRTYRILEALYEAQARVEEEALRRLREAGLVEEVQAAARRIAVERKPLVALLGGLPRPLMGEAFLRDSMLAIMDAAAGAGFSLEGAAASLRDPVEKAVLSLSQLVEELLQGREDSIHAWAGAVSADRDRVRALALWLLQPLLSALRLAAGPALDWAREYWQQGVCPVCGSATRVGYMRGEGRRQYLICQACGMEWVFPRARCPYCGAERPGDVVLYRPLPDKPWLRLYRCRRCGGYWKVVDEEDEKAVKAGLPPRGLYNVYSFALDEIAEGAALEERR</sequence>
<dbReference type="InterPro" id="IPR024064">
    <property type="entry name" value="FdhE-like_sf"/>
</dbReference>
<name>A0A0V8RVF7_PYROC</name>
<evidence type="ECO:0000259" key="1">
    <source>
        <dbReference type="Pfam" id="PF24859"/>
    </source>
</evidence>
<dbReference type="STRING" id="2309.CF15_04425"/>
<proteinExistence type="predicted"/>